<gene>
    <name evidence="1" type="ORF">DPEC_G00343180</name>
</gene>
<accession>A0ACC2F2T8</accession>
<proteinExistence type="predicted"/>
<organism evidence="1 2">
    <name type="scientific">Dallia pectoralis</name>
    <name type="common">Alaska blackfish</name>
    <dbReference type="NCBI Taxonomy" id="75939"/>
    <lineage>
        <taxon>Eukaryota</taxon>
        <taxon>Metazoa</taxon>
        <taxon>Chordata</taxon>
        <taxon>Craniata</taxon>
        <taxon>Vertebrata</taxon>
        <taxon>Euteleostomi</taxon>
        <taxon>Actinopterygii</taxon>
        <taxon>Neopterygii</taxon>
        <taxon>Teleostei</taxon>
        <taxon>Protacanthopterygii</taxon>
        <taxon>Esociformes</taxon>
        <taxon>Umbridae</taxon>
        <taxon>Dallia</taxon>
    </lineage>
</organism>
<evidence type="ECO:0000313" key="2">
    <source>
        <dbReference type="Proteomes" id="UP001157502"/>
    </source>
</evidence>
<evidence type="ECO:0000313" key="1">
    <source>
        <dbReference type="EMBL" id="KAJ7985701.1"/>
    </source>
</evidence>
<sequence length="81" mass="9265">MRCDTTEGVGTGLWQTFYLLGFLVELDQTAKPPGWYLDVPSYRSDLAGERLVLFCPHKEDQLHIKPNSKCQQIEEKHKVTG</sequence>
<protein>
    <submittedName>
        <fullName evidence="1">Uncharacterized protein</fullName>
    </submittedName>
</protein>
<dbReference type="Proteomes" id="UP001157502">
    <property type="component" value="Chromosome 35"/>
</dbReference>
<comment type="caution">
    <text evidence="1">The sequence shown here is derived from an EMBL/GenBank/DDBJ whole genome shotgun (WGS) entry which is preliminary data.</text>
</comment>
<name>A0ACC2F2T8_DALPE</name>
<reference evidence="1" key="1">
    <citation type="submission" date="2021-05" db="EMBL/GenBank/DDBJ databases">
        <authorList>
            <person name="Pan Q."/>
            <person name="Jouanno E."/>
            <person name="Zahm M."/>
            <person name="Klopp C."/>
            <person name="Cabau C."/>
            <person name="Louis A."/>
            <person name="Berthelot C."/>
            <person name="Parey E."/>
            <person name="Roest Crollius H."/>
            <person name="Montfort J."/>
            <person name="Robinson-Rechavi M."/>
            <person name="Bouchez O."/>
            <person name="Lampietro C."/>
            <person name="Lopez Roques C."/>
            <person name="Donnadieu C."/>
            <person name="Postlethwait J."/>
            <person name="Bobe J."/>
            <person name="Dillon D."/>
            <person name="Chandos A."/>
            <person name="von Hippel F."/>
            <person name="Guiguen Y."/>
        </authorList>
    </citation>
    <scope>NUCLEOTIDE SEQUENCE</scope>
    <source>
        <strain evidence="1">YG-Jan2019</strain>
    </source>
</reference>
<keyword evidence="2" id="KW-1185">Reference proteome</keyword>
<dbReference type="EMBL" id="CM055762">
    <property type="protein sequence ID" value="KAJ7985701.1"/>
    <property type="molecule type" value="Genomic_DNA"/>
</dbReference>